<evidence type="ECO:0000313" key="3">
    <source>
        <dbReference type="Proteomes" id="UP001148614"/>
    </source>
</evidence>
<dbReference type="EMBL" id="JANPWZ010000375">
    <property type="protein sequence ID" value="KAJ3577407.1"/>
    <property type="molecule type" value="Genomic_DNA"/>
</dbReference>
<reference evidence="2" key="1">
    <citation type="submission" date="2022-07" db="EMBL/GenBank/DDBJ databases">
        <title>Genome Sequence of Xylaria arbuscula.</title>
        <authorList>
            <person name="Buettner E."/>
        </authorList>
    </citation>
    <scope>NUCLEOTIDE SEQUENCE</scope>
    <source>
        <strain evidence="2">VT107</strain>
    </source>
</reference>
<feature type="region of interest" description="Disordered" evidence="1">
    <location>
        <begin position="62"/>
        <end position="95"/>
    </location>
</feature>
<organism evidence="2 3">
    <name type="scientific">Xylaria arbuscula</name>
    <dbReference type="NCBI Taxonomy" id="114810"/>
    <lineage>
        <taxon>Eukaryota</taxon>
        <taxon>Fungi</taxon>
        <taxon>Dikarya</taxon>
        <taxon>Ascomycota</taxon>
        <taxon>Pezizomycotina</taxon>
        <taxon>Sordariomycetes</taxon>
        <taxon>Xylariomycetidae</taxon>
        <taxon>Xylariales</taxon>
        <taxon>Xylariaceae</taxon>
        <taxon>Xylaria</taxon>
    </lineage>
</organism>
<dbReference type="AlphaFoldDB" id="A0A9W8NJ03"/>
<protein>
    <submittedName>
        <fullName evidence="2">Uncharacterized protein</fullName>
    </submittedName>
</protein>
<gene>
    <name evidence="2" type="ORF">NPX13_g3155</name>
</gene>
<evidence type="ECO:0000256" key="1">
    <source>
        <dbReference type="SAM" id="MobiDB-lite"/>
    </source>
</evidence>
<name>A0A9W8NJ03_9PEZI</name>
<accession>A0A9W8NJ03</accession>
<comment type="caution">
    <text evidence="2">The sequence shown here is derived from an EMBL/GenBank/DDBJ whole genome shotgun (WGS) entry which is preliminary data.</text>
</comment>
<proteinExistence type="predicted"/>
<sequence>MEMLATVLKIRGTVRGQSRGPNRSQLGLEAWPDTVSNINDTWHGTEEDAADRERTEIASSRYVDVQHSSSSTPLDSPYLNDTFGGLPRLPDIDDT</sequence>
<dbReference type="Proteomes" id="UP001148614">
    <property type="component" value="Unassembled WGS sequence"/>
</dbReference>
<evidence type="ECO:0000313" key="2">
    <source>
        <dbReference type="EMBL" id="KAJ3577407.1"/>
    </source>
</evidence>
<keyword evidence="3" id="KW-1185">Reference proteome</keyword>